<evidence type="ECO:0000313" key="3">
    <source>
        <dbReference type="Proteomes" id="UP000309174"/>
    </source>
</evidence>
<evidence type="ECO:0008006" key="4">
    <source>
        <dbReference type="Google" id="ProtNLM"/>
    </source>
</evidence>
<name>A0A5C4J6M3_9ACTN</name>
<dbReference type="EMBL" id="VCKW01000206">
    <property type="protein sequence ID" value="TMQ91510.1"/>
    <property type="molecule type" value="Genomic_DNA"/>
</dbReference>
<keyword evidence="1" id="KW-0732">Signal</keyword>
<evidence type="ECO:0000256" key="1">
    <source>
        <dbReference type="SAM" id="SignalP"/>
    </source>
</evidence>
<organism evidence="2 3">
    <name type="scientific">Actinomadura soli</name>
    <dbReference type="NCBI Taxonomy" id="2508997"/>
    <lineage>
        <taxon>Bacteria</taxon>
        <taxon>Bacillati</taxon>
        <taxon>Actinomycetota</taxon>
        <taxon>Actinomycetes</taxon>
        <taxon>Streptosporangiales</taxon>
        <taxon>Thermomonosporaceae</taxon>
        <taxon>Actinomadura</taxon>
    </lineage>
</organism>
<evidence type="ECO:0000313" key="2">
    <source>
        <dbReference type="EMBL" id="TMQ91510.1"/>
    </source>
</evidence>
<keyword evidence="3" id="KW-1185">Reference proteome</keyword>
<dbReference type="RefSeq" id="WP_138648692.1">
    <property type="nucleotide sequence ID" value="NZ_VCKW01000206.1"/>
</dbReference>
<dbReference type="AlphaFoldDB" id="A0A5C4J6M3"/>
<dbReference type="Proteomes" id="UP000309174">
    <property type="component" value="Unassembled WGS sequence"/>
</dbReference>
<proteinExistence type="predicted"/>
<reference evidence="2 3" key="1">
    <citation type="submission" date="2019-05" db="EMBL/GenBank/DDBJ databases">
        <title>Draft genome sequence of Actinomadura sp. 14C53.</title>
        <authorList>
            <person name="Saricaoglu S."/>
            <person name="Isik K."/>
        </authorList>
    </citation>
    <scope>NUCLEOTIDE SEQUENCE [LARGE SCALE GENOMIC DNA]</scope>
    <source>
        <strain evidence="2 3">14C53</strain>
    </source>
</reference>
<comment type="caution">
    <text evidence="2">The sequence shown here is derived from an EMBL/GenBank/DDBJ whole genome shotgun (WGS) entry which is preliminary data.</text>
</comment>
<sequence length="139" mass="15058">MQYQKLARMVAVPGLALTMAATPAMAATAQAAPATHTAAKQADAAAPTAAAAAVKRMSRKCSKPKGQKFNISFAPGKQSTTFYFNNHCSHKSYIKVRTWTTGKPNYKTTCIRVNAKTKGKKKIWHVGGRWDRTQLVASC</sequence>
<feature type="signal peptide" evidence="1">
    <location>
        <begin position="1"/>
        <end position="26"/>
    </location>
</feature>
<gene>
    <name evidence="2" type="ORF">ETD83_30630</name>
</gene>
<accession>A0A5C4J6M3</accession>
<feature type="chain" id="PRO_5022720320" description="Secreted protein" evidence="1">
    <location>
        <begin position="27"/>
        <end position="139"/>
    </location>
</feature>
<dbReference type="OrthoDB" id="3539734at2"/>
<protein>
    <recommendedName>
        <fullName evidence="4">Secreted protein</fullName>
    </recommendedName>
</protein>